<feature type="region of interest" description="Disordered" evidence="1">
    <location>
        <begin position="135"/>
        <end position="154"/>
    </location>
</feature>
<sequence>MSLRIPRLTTRSVARSTRPFFTPIANQTSSRLLLNNNNNSLRSFAFYRRSVRGEDVPVVPADLKVPRLPSDEIAIQQEQYLWMQLRHGLSEDEYKDVAAKVELRVTEAVVAAADARSGGAAHSRQQVLTVNPSDTASNLASEDHPPTFPEKSGEEAATTLAVNITLIYKPPHPKFPGLEGAAAIDFRVYSEEDLLPLLDELRDADDRIKFAFVQPYIFDA</sequence>
<protein>
    <submittedName>
        <fullName evidence="2">Uncharacterized protein</fullName>
    </submittedName>
</protein>
<evidence type="ECO:0000256" key="1">
    <source>
        <dbReference type="SAM" id="MobiDB-lite"/>
    </source>
</evidence>
<dbReference type="Proteomes" id="UP000270230">
    <property type="component" value="Unassembled WGS sequence"/>
</dbReference>
<comment type="caution">
    <text evidence="2">The sequence shown here is derived from an EMBL/GenBank/DDBJ whole genome shotgun (WGS) entry which is preliminary data.</text>
</comment>
<accession>A0A3M7CES7</accession>
<gene>
    <name evidence="2" type="ORF">D0865_06882</name>
</gene>
<dbReference type="VEuPathDB" id="FungiDB:BTJ68_09117"/>
<dbReference type="AlphaFoldDB" id="A0A3M7CES7"/>
<organism evidence="2 3">
    <name type="scientific">Hortaea werneckii</name>
    <name type="common">Black yeast</name>
    <name type="synonym">Cladosporium werneckii</name>
    <dbReference type="NCBI Taxonomy" id="91943"/>
    <lineage>
        <taxon>Eukaryota</taxon>
        <taxon>Fungi</taxon>
        <taxon>Dikarya</taxon>
        <taxon>Ascomycota</taxon>
        <taxon>Pezizomycotina</taxon>
        <taxon>Dothideomycetes</taxon>
        <taxon>Dothideomycetidae</taxon>
        <taxon>Mycosphaerellales</taxon>
        <taxon>Teratosphaeriaceae</taxon>
        <taxon>Hortaea</taxon>
    </lineage>
</organism>
<name>A0A3M7CES7_HORWE</name>
<dbReference type="OrthoDB" id="3939839at2759"/>
<dbReference type="EMBL" id="QWIN01000519">
    <property type="protein sequence ID" value="RMY50483.1"/>
    <property type="molecule type" value="Genomic_DNA"/>
</dbReference>
<evidence type="ECO:0000313" key="2">
    <source>
        <dbReference type="EMBL" id="RMY50483.1"/>
    </source>
</evidence>
<proteinExistence type="predicted"/>
<reference evidence="2 3" key="1">
    <citation type="journal article" date="2018" name="BMC Genomics">
        <title>Genomic evidence for intraspecific hybridization in a clonal and extremely halotolerant yeast.</title>
        <authorList>
            <person name="Gostincar C."/>
            <person name="Stajich J.E."/>
            <person name="Zupancic J."/>
            <person name="Zalar P."/>
            <person name="Gunde-Cimerman N."/>
        </authorList>
    </citation>
    <scope>NUCLEOTIDE SEQUENCE [LARGE SCALE GENOMIC DNA]</scope>
    <source>
        <strain evidence="2 3">EXF-151</strain>
    </source>
</reference>
<evidence type="ECO:0000313" key="3">
    <source>
        <dbReference type="Proteomes" id="UP000270230"/>
    </source>
</evidence>